<feature type="transmembrane region" description="Helical" evidence="2">
    <location>
        <begin position="67"/>
        <end position="86"/>
    </location>
</feature>
<name>A0A1V0SF12_9VIRU</name>
<feature type="compositionally biased region" description="Low complexity" evidence="1">
    <location>
        <begin position="557"/>
        <end position="587"/>
    </location>
</feature>
<keyword evidence="2" id="KW-0812">Transmembrane</keyword>
<keyword evidence="2" id="KW-1133">Transmembrane helix</keyword>
<feature type="compositionally biased region" description="Acidic residues" evidence="1">
    <location>
        <begin position="543"/>
        <end position="556"/>
    </location>
</feature>
<evidence type="ECO:0000313" key="3">
    <source>
        <dbReference type="EMBL" id="ARF10302.1"/>
    </source>
</evidence>
<feature type="compositionally biased region" description="Low complexity" evidence="1">
    <location>
        <begin position="528"/>
        <end position="542"/>
    </location>
</feature>
<evidence type="ECO:0000256" key="1">
    <source>
        <dbReference type="SAM" id="MobiDB-lite"/>
    </source>
</evidence>
<feature type="transmembrane region" description="Helical" evidence="2">
    <location>
        <begin position="272"/>
        <end position="297"/>
    </location>
</feature>
<feature type="transmembrane region" description="Helical" evidence="2">
    <location>
        <begin position="168"/>
        <end position="185"/>
    </location>
</feature>
<protein>
    <submittedName>
        <fullName evidence="3">Uncharacterized protein</fullName>
    </submittedName>
</protein>
<gene>
    <name evidence="3" type="ORF">Hokovirus_1_181</name>
</gene>
<feature type="transmembrane region" description="Helical" evidence="2">
    <location>
        <begin position="6"/>
        <end position="25"/>
    </location>
</feature>
<feature type="transmembrane region" description="Helical" evidence="2">
    <location>
        <begin position="374"/>
        <end position="399"/>
    </location>
</feature>
<evidence type="ECO:0000256" key="2">
    <source>
        <dbReference type="SAM" id="Phobius"/>
    </source>
</evidence>
<dbReference type="EMBL" id="KY684103">
    <property type="protein sequence ID" value="ARF10302.1"/>
    <property type="molecule type" value="Genomic_DNA"/>
</dbReference>
<reference evidence="3" key="1">
    <citation type="journal article" date="2017" name="Science">
        <title>Giant viruses with an expanded complement of translation system components.</title>
        <authorList>
            <person name="Schulz F."/>
            <person name="Yutin N."/>
            <person name="Ivanova N.N."/>
            <person name="Ortega D.R."/>
            <person name="Lee T.K."/>
            <person name="Vierheilig J."/>
            <person name="Daims H."/>
            <person name="Horn M."/>
            <person name="Wagner M."/>
            <person name="Jensen G.J."/>
            <person name="Kyrpides N.C."/>
            <person name="Koonin E.V."/>
            <person name="Woyke T."/>
        </authorList>
    </citation>
    <scope>NUCLEOTIDE SEQUENCE</scope>
    <source>
        <strain evidence="3">HKV1</strain>
    </source>
</reference>
<proteinExistence type="predicted"/>
<keyword evidence="2" id="KW-0472">Membrane</keyword>
<organism evidence="3">
    <name type="scientific">Hokovirus HKV1</name>
    <dbReference type="NCBI Taxonomy" id="1977638"/>
    <lineage>
        <taxon>Viruses</taxon>
        <taxon>Varidnaviria</taxon>
        <taxon>Bamfordvirae</taxon>
        <taxon>Nucleocytoviricota</taxon>
        <taxon>Megaviricetes</taxon>
        <taxon>Imitervirales</taxon>
        <taxon>Mimiviridae</taxon>
        <taxon>Klosneuvirinae</taxon>
        <taxon>Hokovirus</taxon>
    </lineage>
</organism>
<feature type="transmembrane region" description="Helical" evidence="2">
    <location>
        <begin position="327"/>
        <end position="353"/>
    </location>
</feature>
<sequence>MYKCYIIYFISILLVEILGSNLNIIKIFTIDSLVSSLEFLINYKNYNENDLTNNQNLIYKQSLIDRYVYYVLMIFIMYTLHVFFLLVPVNCIYYALLILIFPNIITYVHDKPFYEKIKASKKKIYLLVITKILSQILEYISKQVIKKDVKLCNNDFVKLLSSEDSMQYILDIIKNIAIISLLLYVKKYSTNFYYKLLKYIFKKKTNNNIQSIPNYGSAKKLLEDIIVNKKWDEFIKPSVYNALFILYTESPDDKQILDKFINYVNMKFIKIITIWSITSIFTINYLPLVLSIVLLLIRFKKNNIHELIYLITLYIPFYYKLSYFDNYIIASIICQVSFILLFNKITFNVLKFITKKLFKKMQIITKKNNQYNTYFLLIVPYLFTYTLNINIYSTILILIHHTYEAMNILSLKKCIIFYTLLLSTITTNYNIFHIIINTLILYVLNAYVENNTLNNIKNQMISLIFNFKFNTKTNDNDNFNNKQIKIGNLDLSLITSYVGHKKKKIFNTDHDTFLRTISDTNNFINKQDINNDSDYSDNYNDSDSPDDSVNDSDDSVNDSINNTDDSNNSTNDYNDYLNNSNNSDINNENQNLTNSVSENLKNITINNIIDDYCVDNVIYKSDVFLKFSKLYELDKSKHNTSF</sequence>
<accession>A0A1V0SF12</accession>
<feature type="region of interest" description="Disordered" evidence="1">
    <location>
        <begin position="528"/>
        <end position="590"/>
    </location>
</feature>
<feature type="transmembrane region" description="Helical" evidence="2">
    <location>
        <begin position="92"/>
        <end position="108"/>
    </location>
</feature>